<protein>
    <submittedName>
        <fullName evidence="5">Transcriptional regulator, ArsR family</fullName>
    </submittedName>
</protein>
<evidence type="ECO:0000256" key="1">
    <source>
        <dbReference type="ARBA" id="ARBA00023015"/>
    </source>
</evidence>
<keyword evidence="1" id="KW-0805">Transcription regulation</keyword>
<evidence type="ECO:0000259" key="4">
    <source>
        <dbReference type="PROSITE" id="PS50987"/>
    </source>
</evidence>
<evidence type="ECO:0000313" key="6">
    <source>
        <dbReference type="Proteomes" id="UP000190395"/>
    </source>
</evidence>
<dbReference type="GO" id="GO:0003677">
    <property type="term" value="F:DNA binding"/>
    <property type="evidence" value="ECO:0007669"/>
    <property type="project" value="UniProtKB-KW"/>
</dbReference>
<dbReference type="Pfam" id="PF01022">
    <property type="entry name" value="HTH_5"/>
    <property type="match status" value="1"/>
</dbReference>
<evidence type="ECO:0000256" key="2">
    <source>
        <dbReference type="ARBA" id="ARBA00023125"/>
    </source>
</evidence>
<dbReference type="AlphaFoldDB" id="A0A1T4NIN4"/>
<dbReference type="PRINTS" id="PR00778">
    <property type="entry name" value="HTHARSR"/>
</dbReference>
<keyword evidence="2" id="KW-0238">DNA-binding</keyword>
<dbReference type="PANTHER" id="PTHR43132">
    <property type="entry name" value="ARSENICAL RESISTANCE OPERON REPRESSOR ARSR-RELATED"/>
    <property type="match status" value="1"/>
</dbReference>
<accession>A0A1T4NIN4</accession>
<dbReference type="InterPro" id="IPR051011">
    <property type="entry name" value="Metal_resp_trans_reg"/>
</dbReference>
<organism evidence="5 6">
    <name type="scientific">Treponema berlinense</name>
    <dbReference type="NCBI Taxonomy" id="225004"/>
    <lineage>
        <taxon>Bacteria</taxon>
        <taxon>Pseudomonadati</taxon>
        <taxon>Spirochaetota</taxon>
        <taxon>Spirochaetia</taxon>
        <taxon>Spirochaetales</taxon>
        <taxon>Treponemataceae</taxon>
        <taxon>Treponema</taxon>
    </lineage>
</organism>
<dbReference type="PROSITE" id="PS50987">
    <property type="entry name" value="HTH_ARSR_2"/>
    <property type="match status" value="1"/>
</dbReference>
<evidence type="ECO:0000313" key="5">
    <source>
        <dbReference type="EMBL" id="SJZ79160.1"/>
    </source>
</evidence>
<dbReference type="SUPFAM" id="SSF46785">
    <property type="entry name" value="Winged helix' DNA-binding domain"/>
    <property type="match status" value="1"/>
</dbReference>
<dbReference type="SMART" id="SM00418">
    <property type="entry name" value="HTH_ARSR"/>
    <property type="match status" value="1"/>
</dbReference>
<dbReference type="GO" id="GO:0003700">
    <property type="term" value="F:DNA-binding transcription factor activity"/>
    <property type="evidence" value="ECO:0007669"/>
    <property type="project" value="InterPro"/>
</dbReference>
<reference evidence="5 6" key="1">
    <citation type="submission" date="2017-02" db="EMBL/GenBank/DDBJ databases">
        <authorList>
            <person name="Peterson S.W."/>
        </authorList>
    </citation>
    <scope>NUCLEOTIDE SEQUENCE [LARGE SCALE GENOMIC DNA]</scope>
    <source>
        <strain evidence="5 6">ATCC BAA-909</strain>
    </source>
</reference>
<dbReference type="CDD" id="cd00090">
    <property type="entry name" value="HTH_ARSR"/>
    <property type="match status" value="1"/>
</dbReference>
<dbReference type="PANTHER" id="PTHR43132:SF6">
    <property type="entry name" value="HTH-TYPE TRANSCRIPTIONAL REPRESSOR CZRA"/>
    <property type="match status" value="1"/>
</dbReference>
<dbReference type="EMBL" id="FUXC01000006">
    <property type="protein sequence ID" value="SJZ79160.1"/>
    <property type="molecule type" value="Genomic_DNA"/>
</dbReference>
<feature type="domain" description="HTH arsR-type" evidence="4">
    <location>
        <begin position="8"/>
        <end position="100"/>
    </location>
</feature>
<dbReference type="NCBIfam" id="NF033788">
    <property type="entry name" value="HTH_metalloreg"/>
    <property type="match status" value="1"/>
</dbReference>
<dbReference type="InterPro" id="IPR011991">
    <property type="entry name" value="ArsR-like_HTH"/>
</dbReference>
<gene>
    <name evidence="5" type="ORF">SAMN02745152_01234</name>
</gene>
<sequence>MKDEIKMPDEDVLIDLAELFKIFGDSTRVKILFGLHDGEKSVGEVASLLGMTDSAISHQLKILKDSKLVRGRRDGKQIYYSLDDDHVLSILNQGIEHVCE</sequence>
<dbReference type="STRING" id="225004.SAMN02745152_01234"/>
<keyword evidence="6" id="KW-1185">Reference proteome</keyword>
<name>A0A1T4NIN4_9SPIR</name>
<dbReference type="RefSeq" id="WP_078930980.1">
    <property type="nucleotide sequence ID" value="NZ_CAMCOW010000001.1"/>
</dbReference>
<dbReference type="InterPro" id="IPR036388">
    <property type="entry name" value="WH-like_DNA-bd_sf"/>
</dbReference>
<dbReference type="InterPro" id="IPR001845">
    <property type="entry name" value="HTH_ArsR_DNA-bd_dom"/>
</dbReference>
<evidence type="ECO:0000256" key="3">
    <source>
        <dbReference type="ARBA" id="ARBA00023163"/>
    </source>
</evidence>
<dbReference type="Proteomes" id="UP000190395">
    <property type="component" value="Unassembled WGS sequence"/>
</dbReference>
<dbReference type="InterPro" id="IPR036390">
    <property type="entry name" value="WH_DNA-bd_sf"/>
</dbReference>
<dbReference type="Gene3D" id="1.10.10.10">
    <property type="entry name" value="Winged helix-like DNA-binding domain superfamily/Winged helix DNA-binding domain"/>
    <property type="match status" value="1"/>
</dbReference>
<proteinExistence type="predicted"/>
<dbReference type="GeneID" id="303367476"/>
<keyword evidence="3" id="KW-0804">Transcription</keyword>